<accession>W9GMF3</accession>
<comment type="caution">
    <text evidence="3">The sequence shown here is derived from an EMBL/GenBank/DDBJ whole genome shotgun (WGS) entry which is preliminary data.</text>
</comment>
<feature type="short sequence motif" description="HXTX 2" evidence="2">
    <location>
        <begin position="127"/>
        <end position="130"/>
    </location>
</feature>
<dbReference type="PANTHER" id="PTHR35561:SF1">
    <property type="entry name" value="RNA 2',3'-CYCLIC PHOSPHODIESTERASE"/>
    <property type="match status" value="1"/>
</dbReference>
<gene>
    <name evidence="3" type="ORF">N864_22815</name>
</gene>
<sequence>MRLFAAIVPPDEVLADLEEHLAPRVEASDGIRWTDPSQWHITLAFSPAAPDRLLDDLGDRLAHSAQRTKRFTLALLGAGTFPNPYAARILWAGVADPAGGLGPLGASVRNAFNKAGATPDGTRFHPHVTLGRFRRPTEATRWLRALDAYEGPQWRVGAIHLIESHLGEGRGRRPRYEVVGEYPLA</sequence>
<dbReference type="GO" id="GO:0016874">
    <property type="term" value="F:ligase activity"/>
    <property type="evidence" value="ECO:0007669"/>
    <property type="project" value="UniProtKB-KW"/>
</dbReference>
<dbReference type="InterPro" id="IPR004175">
    <property type="entry name" value="RNA_CPDase"/>
</dbReference>
<organism evidence="3 4">
    <name type="scientific">Intrasporangium chromatireducens Q5-1</name>
    <dbReference type="NCBI Taxonomy" id="584657"/>
    <lineage>
        <taxon>Bacteria</taxon>
        <taxon>Bacillati</taxon>
        <taxon>Actinomycetota</taxon>
        <taxon>Actinomycetes</taxon>
        <taxon>Micrococcales</taxon>
        <taxon>Intrasporangiaceae</taxon>
        <taxon>Intrasporangium</taxon>
    </lineage>
</organism>
<feature type="short sequence motif" description="HXTX 1" evidence="2">
    <location>
        <begin position="40"/>
        <end position="43"/>
    </location>
</feature>
<dbReference type="GO" id="GO:0004113">
    <property type="term" value="F:2',3'-cyclic-nucleotide 3'-phosphodiesterase activity"/>
    <property type="evidence" value="ECO:0007669"/>
    <property type="project" value="InterPro"/>
</dbReference>
<dbReference type="InterPro" id="IPR009097">
    <property type="entry name" value="Cyclic_Pdiesterase"/>
</dbReference>
<dbReference type="EMBL" id="AWQS01000055">
    <property type="protein sequence ID" value="EWT06297.1"/>
    <property type="molecule type" value="Genomic_DNA"/>
</dbReference>
<evidence type="ECO:0000256" key="1">
    <source>
        <dbReference type="ARBA" id="ARBA00022801"/>
    </source>
</evidence>
<comment type="catalytic activity">
    <reaction evidence="2">
        <text>a 3'-end 2',3'-cyclophospho-ribonucleotide-RNA + H2O = a 3'-end 2'-phospho-ribonucleotide-RNA + H(+)</text>
        <dbReference type="Rhea" id="RHEA:11828"/>
        <dbReference type="Rhea" id="RHEA-COMP:10464"/>
        <dbReference type="Rhea" id="RHEA-COMP:17353"/>
        <dbReference type="ChEBI" id="CHEBI:15377"/>
        <dbReference type="ChEBI" id="CHEBI:15378"/>
        <dbReference type="ChEBI" id="CHEBI:83064"/>
        <dbReference type="ChEBI" id="CHEBI:173113"/>
        <dbReference type="EC" id="3.1.4.58"/>
    </reaction>
</comment>
<dbReference type="PANTHER" id="PTHR35561">
    <property type="entry name" value="RNA 2',3'-CYCLIC PHOSPHODIESTERASE"/>
    <property type="match status" value="1"/>
</dbReference>
<comment type="function">
    <text evidence="2">Hydrolyzes RNA 2',3'-cyclic phosphodiester to an RNA 2'-phosphomonoester.</text>
</comment>
<feature type="active site" description="Proton donor" evidence="2">
    <location>
        <position position="40"/>
    </location>
</feature>
<dbReference type="SUPFAM" id="SSF55144">
    <property type="entry name" value="LigT-like"/>
    <property type="match status" value="1"/>
</dbReference>
<evidence type="ECO:0000313" key="3">
    <source>
        <dbReference type="EMBL" id="EWT06297.1"/>
    </source>
</evidence>
<reference evidence="4" key="1">
    <citation type="submission" date="2013-08" db="EMBL/GenBank/DDBJ databases">
        <title>Intrasporangium oryzae NRRL B-24470.</title>
        <authorList>
            <person name="Liu H."/>
            <person name="Wang G."/>
        </authorList>
    </citation>
    <scope>NUCLEOTIDE SEQUENCE [LARGE SCALE GENOMIC DNA]</scope>
    <source>
        <strain evidence="4">Q5-1</strain>
    </source>
</reference>
<evidence type="ECO:0000256" key="2">
    <source>
        <dbReference type="HAMAP-Rule" id="MF_01940"/>
    </source>
</evidence>
<dbReference type="GO" id="GO:0008664">
    <property type="term" value="F:RNA 2',3'-cyclic 3'-phosphodiesterase activity"/>
    <property type="evidence" value="ECO:0007669"/>
    <property type="project" value="UniProtKB-EC"/>
</dbReference>
<dbReference type="PATRIC" id="fig|584657.3.peg.1790"/>
<keyword evidence="3" id="KW-0436">Ligase</keyword>
<proteinExistence type="inferred from homology"/>
<keyword evidence="4" id="KW-1185">Reference proteome</keyword>
<dbReference type="Gene3D" id="3.90.1140.10">
    <property type="entry name" value="Cyclic phosphodiesterase"/>
    <property type="match status" value="1"/>
</dbReference>
<dbReference type="AlphaFoldDB" id="W9GMF3"/>
<evidence type="ECO:0000313" key="4">
    <source>
        <dbReference type="Proteomes" id="UP000019494"/>
    </source>
</evidence>
<protein>
    <recommendedName>
        <fullName evidence="2">RNA 2',3'-cyclic phosphodiesterase</fullName>
        <shortName evidence="2">RNA 2',3'-CPDase</shortName>
        <ecNumber evidence="2">3.1.4.58</ecNumber>
    </recommendedName>
</protein>
<dbReference type="Pfam" id="PF13563">
    <property type="entry name" value="2_5_RNA_ligase2"/>
    <property type="match status" value="1"/>
</dbReference>
<keyword evidence="1 2" id="KW-0378">Hydrolase</keyword>
<dbReference type="EC" id="3.1.4.58" evidence="2"/>
<feature type="active site" description="Proton acceptor" evidence="2">
    <location>
        <position position="127"/>
    </location>
</feature>
<dbReference type="RefSeq" id="WP_034715785.1">
    <property type="nucleotide sequence ID" value="NZ_AWQS01000055.1"/>
</dbReference>
<dbReference type="NCBIfam" id="TIGR02258">
    <property type="entry name" value="2_5_ligase"/>
    <property type="match status" value="1"/>
</dbReference>
<dbReference type="OrthoDB" id="9787070at2"/>
<comment type="similarity">
    <text evidence="2">Belongs to the 2H phosphoesterase superfamily. ThpR family.</text>
</comment>
<dbReference type="Proteomes" id="UP000019494">
    <property type="component" value="Unassembled WGS sequence"/>
</dbReference>
<name>W9GMF3_9MICO</name>
<dbReference type="HAMAP" id="MF_01940">
    <property type="entry name" value="RNA_CPDase"/>
    <property type="match status" value="1"/>
</dbReference>